<dbReference type="OrthoDB" id="10066572at2759"/>
<feature type="non-terminal residue" evidence="11">
    <location>
        <position position="1"/>
    </location>
</feature>
<dbReference type="SMART" id="SM00129">
    <property type="entry name" value="KISc"/>
    <property type="match status" value="1"/>
</dbReference>
<dbReference type="PRINTS" id="PR00380">
    <property type="entry name" value="KINESINHEAVY"/>
</dbReference>
<dbReference type="OMA" id="FYEDAQQ"/>
<dbReference type="InterPro" id="IPR036961">
    <property type="entry name" value="Kinesin_motor_dom_sf"/>
</dbReference>
<keyword evidence="4 8" id="KW-0067">ATP-binding</keyword>
<keyword evidence="7" id="KW-0206">Cytoskeleton</keyword>
<dbReference type="GO" id="GO:0005524">
    <property type="term" value="F:ATP binding"/>
    <property type="evidence" value="ECO:0007669"/>
    <property type="project" value="UniProtKB-UniRule"/>
</dbReference>
<feature type="domain" description="Kinesin motor" evidence="10">
    <location>
        <begin position="1"/>
        <end position="298"/>
    </location>
</feature>
<dbReference type="PANTHER" id="PTHR47968">
    <property type="entry name" value="CENTROMERE PROTEIN E"/>
    <property type="match status" value="1"/>
</dbReference>
<evidence type="ECO:0000256" key="8">
    <source>
        <dbReference type="PROSITE-ProRule" id="PRU00283"/>
    </source>
</evidence>
<dbReference type="InterPro" id="IPR019821">
    <property type="entry name" value="Kinesin_motor_CS"/>
</dbReference>
<evidence type="ECO:0000256" key="1">
    <source>
        <dbReference type="ARBA" id="ARBA00004245"/>
    </source>
</evidence>
<dbReference type="GO" id="GO:0005874">
    <property type="term" value="C:microtubule"/>
    <property type="evidence" value="ECO:0000318"/>
    <property type="project" value="GO_Central"/>
</dbReference>
<keyword evidence="6 8" id="KW-0505">Motor protein</keyword>
<comment type="subcellular location">
    <subcellularLocation>
        <location evidence="1">Cytoplasm</location>
        <location evidence="1">Cytoskeleton</location>
    </subcellularLocation>
</comment>
<dbReference type="InterPro" id="IPR001752">
    <property type="entry name" value="Kinesin_motor_dom"/>
</dbReference>
<gene>
    <name evidence="11" type="ORF">TRIADDRAFT_13187</name>
</gene>
<keyword evidence="5" id="KW-0175">Coiled coil</keyword>
<dbReference type="GO" id="GO:0008017">
    <property type="term" value="F:microtubule binding"/>
    <property type="evidence" value="ECO:0000318"/>
    <property type="project" value="GO_Central"/>
</dbReference>
<evidence type="ECO:0000256" key="6">
    <source>
        <dbReference type="ARBA" id="ARBA00023175"/>
    </source>
</evidence>
<evidence type="ECO:0000256" key="2">
    <source>
        <dbReference type="ARBA" id="ARBA00022701"/>
    </source>
</evidence>
<accession>B3RKF0</accession>
<dbReference type="GO" id="GO:0016887">
    <property type="term" value="F:ATP hydrolysis activity"/>
    <property type="evidence" value="ECO:0000318"/>
    <property type="project" value="GO_Central"/>
</dbReference>
<dbReference type="Pfam" id="PF00225">
    <property type="entry name" value="Kinesin"/>
    <property type="match status" value="1"/>
</dbReference>
<dbReference type="GO" id="GO:0005871">
    <property type="term" value="C:kinesin complex"/>
    <property type="evidence" value="ECO:0000318"/>
    <property type="project" value="GO_Central"/>
</dbReference>
<keyword evidence="2 9" id="KW-0493">Microtubule</keyword>
<reference evidence="11 12" key="1">
    <citation type="journal article" date="2008" name="Nature">
        <title>The Trichoplax genome and the nature of placozoans.</title>
        <authorList>
            <person name="Srivastava M."/>
            <person name="Begovic E."/>
            <person name="Chapman J."/>
            <person name="Putnam N.H."/>
            <person name="Hellsten U."/>
            <person name="Kawashima T."/>
            <person name="Kuo A."/>
            <person name="Mitros T."/>
            <person name="Salamov A."/>
            <person name="Carpenter M.L."/>
            <person name="Signorovitch A.Y."/>
            <person name="Moreno M.A."/>
            <person name="Kamm K."/>
            <person name="Grimwood J."/>
            <person name="Schmutz J."/>
            <person name="Shapiro H."/>
            <person name="Grigoriev I.V."/>
            <person name="Buss L.W."/>
            <person name="Schierwater B."/>
            <person name="Dellaporta S.L."/>
            <person name="Rokhsar D.S."/>
        </authorList>
    </citation>
    <scope>NUCLEOTIDE SEQUENCE [LARGE SCALE GENOMIC DNA]</scope>
    <source>
        <strain evidence="11 12">Grell-BS-1999</strain>
    </source>
</reference>
<dbReference type="HOGENOM" id="CLU_001485_2_0_1"/>
<dbReference type="SUPFAM" id="SSF52540">
    <property type="entry name" value="P-loop containing nucleoside triphosphate hydrolases"/>
    <property type="match status" value="1"/>
</dbReference>
<evidence type="ECO:0000256" key="9">
    <source>
        <dbReference type="RuleBase" id="RU000394"/>
    </source>
</evidence>
<dbReference type="GO" id="GO:0007018">
    <property type="term" value="P:microtubule-based movement"/>
    <property type="evidence" value="ECO:0000318"/>
    <property type="project" value="GO_Central"/>
</dbReference>
<dbReference type="RefSeq" id="XP_002107787.1">
    <property type="nucleotide sequence ID" value="XM_002107751.1"/>
</dbReference>
<evidence type="ECO:0000313" key="11">
    <source>
        <dbReference type="EMBL" id="EDV28585.1"/>
    </source>
</evidence>
<dbReference type="PhylomeDB" id="B3RKF0"/>
<dbReference type="PROSITE" id="PS50067">
    <property type="entry name" value="KINESIN_MOTOR_2"/>
    <property type="match status" value="1"/>
</dbReference>
<dbReference type="EMBL" id="DS985241">
    <property type="protein sequence ID" value="EDV28585.1"/>
    <property type="molecule type" value="Genomic_DNA"/>
</dbReference>
<evidence type="ECO:0000256" key="4">
    <source>
        <dbReference type="ARBA" id="ARBA00022840"/>
    </source>
</evidence>
<dbReference type="AlphaFoldDB" id="B3RKF0"/>
<dbReference type="Gene3D" id="3.40.850.10">
    <property type="entry name" value="Kinesin motor domain"/>
    <property type="match status" value="1"/>
</dbReference>
<name>B3RKF0_TRIAD</name>
<dbReference type="CTD" id="6749811"/>
<dbReference type="InterPro" id="IPR027640">
    <property type="entry name" value="Kinesin-like_fam"/>
</dbReference>
<dbReference type="eggNOG" id="KOG4280">
    <property type="taxonomic scope" value="Eukaryota"/>
</dbReference>
<evidence type="ECO:0000256" key="7">
    <source>
        <dbReference type="ARBA" id="ARBA00023212"/>
    </source>
</evidence>
<evidence type="ECO:0000313" key="12">
    <source>
        <dbReference type="Proteomes" id="UP000009022"/>
    </source>
</evidence>
<dbReference type="STRING" id="10228.B3RKF0"/>
<proteinExistence type="inferred from homology"/>
<dbReference type="InterPro" id="IPR027417">
    <property type="entry name" value="P-loop_NTPase"/>
</dbReference>
<dbReference type="GeneID" id="6749811"/>
<organism evidence="11 12">
    <name type="scientific">Trichoplax adhaerens</name>
    <name type="common">Trichoplax reptans</name>
    <dbReference type="NCBI Taxonomy" id="10228"/>
    <lineage>
        <taxon>Eukaryota</taxon>
        <taxon>Metazoa</taxon>
        <taxon>Placozoa</taxon>
        <taxon>Uniplacotomia</taxon>
        <taxon>Trichoplacea</taxon>
        <taxon>Trichoplacidae</taxon>
        <taxon>Trichoplax</taxon>
    </lineage>
</organism>
<evidence type="ECO:0000259" key="10">
    <source>
        <dbReference type="PROSITE" id="PS50067"/>
    </source>
</evidence>
<dbReference type="GO" id="GO:0005737">
    <property type="term" value="C:cytoplasm"/>
    <property type="evidence" value="ECO:0000318"/>
    <property type="project" value="GO_Central"/>
</dbReference>
<evidence type="ECO:0000256" key="3">
    <source>
        <dbReference type="ARBA" id="ARBA00022741"/>
    </source>
</evidence>
<feature type="non-terminal residue" evidence="11">
    <location>
        <position position="364"/>
    </location>
</feature>
<sequence length="364" mass="40954">SHEFLYDGVFGPDALQDQIFEAVAMPVVDRFLQGYNGTIFAYGQTGSGKTHTIDGSQKYFQDRGIIPRILSAIYGNIKQIDSKDISIHVTYMEIYKEVGYDLLNPATKAGSMIIELPRVQILDGGREGALIRNLSSHLASNERIAQDLMFQGRANKKIAETPMNHNSSRSHTIFTIIQTTTSQDTPTITRSKLHIVDLAGSERVSKSGLSGKHLEEAKLINLSLYYLEQVIIALQEDINYAINISKHVPYRNSLLTMLLKDSIGGNCLTSMVATISSDMHNLMETMSTFRFSQRVACIENYARRNKELNDKTIIKKLKERIVQLEAHLISGESEDRTEVRLSQVSQQLKQLLVNKSSHDDPDYR</sequence>
<protein>
    <recommendedName>
        <fullName evidence="9">Kinesin-like protein</fullName>
    </recommendedName>
</protein>
<dbReference type="Proteomes" id="UP000009022">
    <property type="component" value="Unassembled WGS sequence"/>
</dbReference>
<feature type="binding site" evidence="8">
    <location>
        <begin position="43"/>
        <end position="50"/>
    </location>
    <ligand>
        <name>ATP</name>
        <dbReference type="ChEBI" id="CHEBI:30616"/>
    </ligand>
</feature>
<dbReference type="GO" id="GO:0003777">
    <property type="term" value="F:microtubule motor activity"/>
    <property type="evidence" value="ECO:0000318"/>
    <property type="project" value="GO_Central"/>
</dbReference>
<evidence type="ECO:0000256" key="5">
    <source>
        <dbReference type="ARBA" id="ARBA00023054"/>
    </source>
</evidence>
<dbReference type="InParanoid" id="B3RKF0"/>
<keyword evidence="12" id="KW-1185">Reference proteome</keyword>
<dbReference type="PANTHER" id="PTHR47968:SF36">
    <property type="entry name" value="KINESIN HEAVY CHAIN ISOFORM X1"/>
    <property type="match status" value="1"/>
</dbReference>
<dbReference type="KEGG" id="tad:TRIADDRAFT_13187"/>
<keyword evidence="3 8" id="KW-0547">Nucleotide-binding</keyword>
<comment type="similarity">
    <text evidence="8 9">Belongs to the TRAFAC class myosin-kinesin ATPase superfamily. Kinesin family.</text>
</comment>
<keyword evidence="7" id="KW-0963">Cytoplasm</keyword>
<dbReference type="PROSITE" id="PS00411">
    <property type="entry name" value="KINESIN_MOTOR_1"/>
    <property type="match status" value="1"/>
</dbReference>